<accession>A0AAD5CEW3</accession>
<dbReference type="EMBL" id="JAMZMK010008348">
    <property type="protein sequence ID" value="KAI7740793.1"/>
    <property type="molecule type" value="Genomic_DNA"/>
</dbReference>
<proteinExistence type="predicted"/>
<sequence>MCLEGKESTKIQDHTNSTSKRSIRRFKVMPPIRLGKGKASKPEITTS</sequence>
<evidence type="ECO:0000313" key="3">
    <source>
        <dbReference type="Proteomes" id="UP001206925"/>
    </source>
</evidence>
<comment type="caution">
    <text evidence="2">The sequence shown here is derived from an EMBL/GenBank/DDBJ whole genome shotgun (WGS) entry which is preliminary data.</text>
</comment>
<feature type="region of interest" description="Disordered" evidence="1">
    <location>
        <begin position="1"/>
        <end position="24"/>
    </location>
</feature>
<evidence type="ECO:0000313" key="2">
    <source>
        <dbReference type="EMBL" id="KAI7740793.1"/>
    </source>
</evidence>
<name>A0AAD5CEW3_AMBAR</name>
<protein>
    <submittedName>
        <fullName evidence="2">Uncharacterized protein</fullName>
    </submittedName>
</protein>
<dbReference type="Proteomes" id="UP001206925">
    <property type="component" value="Unassembled WGS sequence"/>
</dbReference>
<reference evidence="2" key="1">
    <citation type="submission" date="2022-06" db="EMBL/GenBank/DDBJ databases">
        <title>Uncovering the hologenomic basis of an extraordinary plant invasion.</title>
        <authorList>
            <person name="Bieker V.C."/>
            <person name="Martin M.D."/>
            <person name="Gilbert T."/>
            <person name="Hodgins K."/>
            <person name="Battlay P."/>
            <person name="Petersen B."/>
            <person name="Wilson J."/>
        </authorList>
    </citation>
    <scope>NUCLEOTIDE SEQUENCE</scope>
    <source>
        <strain evidence="2">AA19_3_7</strain>
        <tissue evidence="2">Leaf</tissue>
    </source>
</reference>
<dbReference type="AlphaFoldDB" id="A0AAD5CEW3"/>
<keyword evidence="3" id="KW-1185">Reference proteome</keyword>
<evidence type="ECO:0000256" key="1">
    <source>
        <dbReference type="SAM" id="MobiDB-lite"/>
    </source>
</evidence>
<feature type="compositionally biased region" description="Basic and acidic residues" evidence="1">
    <location>
        <begin position="1"/>
        <end position="13"/>
    </location>
</feature>
<organism evidence="2 3">
    <name type="scientific">Ambrosia artemisiifolia</name>
    <name type="common">Common ragweed</name>
    <dbReference type="NCBI Taxonomy" id="4212"/>
    <lineage>
        <taxon>Eukaryota</taxon>
        <taxon>Viridiplantae</taxon>
        <taxon>Streptophyta</taxon>
        <taxon>Embryophyta</taxon>
        <taxon>Tracheophyta</taxon>
        <taxon>Spermatophyta</taxon>
        <taxon>Magnoliopsida</taxon>
        <taxon>eudicotyledons</taxon>
        <taxon>Gunneridae</taxon>
        <taxon>Pentapetalae</taxon>
        <taxon>asterids</taxon>
        <taxon>campanulids</taxon>
        <taxon>Asterales</taxon>
        <taxon>Asteraceae</taxon>
        <taxon>Asteroideae</taxon>
        <taxon>Heliantheae alliance</taxon>
        <taxon>Heliantheae</taxon>
        <taxon>Ambrosia</taxon>
    </lineage>
</organism>
<gene>
    <name evidence="2" type="ORF">M8C21_030211</name>
</gene>